<evidence type="ECO:0000259" key="2">
    <source>
        <dbReference type="Pfam" id="PF07715"/>
    </source>
</evidence>
<dbReference type="InterPro" id="IPR039426">
    <property type="entry name" value="TonB-dep_rcpt-like"/>
</dbReference>
<comment type="similarity">
    <text evidence="1">Belongs to the TonB-dependent receptor family.</text>
</comment>
<comment type="subcellular location">
    <subcellularLocation>
        <location evidence="1">Cell outer membrane</location>
        <topology evidence="1">Multi-pass membrane protein</topology>
    </subcellularLocation>
</comment>
<evidence type="ECO:0000313" key="3">
    <source>
        <dbReference type="EMBL" id="MBV4355940.1"/>
    </source>
</evidence>
<evidence type="ECO:0000256" key="1">
    <source>
        <dbReference type="PROSITE-ProRule" id="PRU01360"/>
    </source>
</evidence>
<dbReference type="InterPro" id="IPR023996">
    <property type="entry name" value="TonB-dep_OMP_SusC/RagA"/>
</dbReference>
<keyword evidence="1" id="KW-0998">Cell outer membrane</keyword>
<keyword evidence="1" id="KW-0472">Membrane</keyword>
<accession>A0A9E2S8J2</accession>
<evidence type="ECO:0000313" key="4">
    <source>
        <dbReference type="Proteomes" id="UP000812270"/>
    </source>
</evidence>
<proteinExistence type="inferred from homology"/>
<dbReference type="InterPro" id="IPR023997">
    <property type="entry name" value="TonB-dep_OMP_SusC/RagA_CS"/>
</dbReference>
<feature type="domain" description="TonB-dependent receptor plug" evidence="2">
    <location>
        <begin position="117"/>
        <end position="221"/>
    </location>
</feature>
<dbReference type="Pfam" id="PF13715">
    <property type="entry name" value="CarbopepD_reg_2"/>
    <property type="match status" value="1"/>
</dbReference>
<dbReference type="PROSITE" id="PS52016">
    <property type="entry name" value="TONB_DEPENDENT_REC_3"/>
    <property type="match status" value="1"/>
</dbReference>
<dbReference type="NCBIfam" id="TIGR04056">
    <property type="entry name" value="OMP_RagA_SusC"/>
    <property type="match status" value="1"/>
</dbReference>
<reference evidence="3" key="1">
    <citation type="submission" date="2021-06" db="EMBL/GenBank/DDBJ databases">
        <authorList>
            <person name="Huq M.A."/>
        </authorList>
    </citation>
    <scope>NUCLEOTIDE SEQUENCE</scope>
    <source>
        <strain evidence="3">MAH-26</strain>
    </source>
</reference>
<dbReference type="Proteomes" id="UP000812270">
    <property type="component" value="Unassembled WGS sequence"/>
</dbReference>
<dbReference type="EMBL" id="JAHSPG010000001">
    <property type="protein sequence ID" value="MBV4355940.1"/>
    <property type="molecule type" value="Genomic_DNA"/>
</dbReference>
<dbReference type="AlphaFoldDB" id="A0A9E2S8J2"/>
<gene>
    <name evidence="3" type="ORF">KTO63_02190</name>
</gene>
<keyword evidence="4" id="KW-1185">Reference proteome</keyword>
<name>A0A9E2S8J2_9BACT</name>
<dbReference type="InterPro" id="IPR012910">
    <property type="entry name" value="Plug_dom"/>
</dbReference>
<dbReference type="Pfam" id="PF07715">
    <property type="entry name" value="Plug"/>
    <property type="match status" value="1"/>
</dbReference>
<dbReference type="NCBIfam" id="TIGR04057">
    <property type="entry name" value="SusC_RagA_signa"/>
    <property type="match status" value="1"/>
</dbReference>
<sequence length="1113" mass="121482">MKLAWLRIGMFISFFLSAIVGFSQAKISGRILASESNKPLDGVNILVKGTKRGTITDANGDFNIAANAKDVLVCSYTGYQVLEVTVGTESRLNLVMATATDKMSEVVVVGYGTQNRRNITSAIAKLDSKVLENAPRANVGSALQGTISGLQVVNATGQPGASPLILLRGGASINNPGSPLVVIDGIIRSYNDIASEDIASIELLKDAAATSIYGARANNGVILITTRQGKAGVAQISYKFTGGYNQRRKGYSYLNAHDYIYYNRLGNFNSGRTLSQVNTSRGYGLPAGVGGVTTGTGAADLAIFDIRKYDASMNDLFSKGWDTVGDPYGGTIIFKDHGGEIENLVFRNTYTQDHYVNVAGGNDKGKYFASFDYYNEPGVIVGSSYKRYSGVLNGSYKVKPNIEVSTGVNLSTSSQLGVNGSEVNNLYRNLSIWPTMNPWLDSAKTKPNPGNGVNDGNPLYWLSKQDRSDEVNRITANASVKWDLLPGLYLKATGSAYLAEQIDQSFQRATQTYTNVFSNPPSYSNTARTSIAYNSRSFQKQFTANLNYDKIFARKHRLSAMVGAEYYGIKDLVTQVYGTNAPTDDIRTVNASTTFTAGNNYSTVSEYRMISTLGRVGYVFDQRFLVNGSFRMDAASSLAKDNRNGFFPGVSAGWNVQNEKFFRNSGISNVVSTLKPRISYGQNGNIAGLGRYEVQGTYGSVGLYNNNAGFLNTGVVNADLQWEKSKTTDVGADIGLFHDRVSFVFDYYDRRTSDLLTNLALPGYTGFSSVRTNLGTYQNKGYEFTVNANVLNNPNGLRIDVSANASYVKNKILQLPYNGQPNNRQNGAGAASLIQIYDPNAKQLVWVSGLQEGQPLGAIYAFKQVSIFRDDAEILKLAGNRRDVVAQISGPGVDFGTGKIAPGDVNWMDVDQNDTIDSRDQVYVGNIFPKWTGGFSANFSYKGFTLYTRFEFALGHTIYNDLVARTLGQYQGTFNYIDWQKNAWSPTNTNTDIPKVYYADQVAAPLGKKNYTRINNASATLNSNNSRFYEKGDYLAAREITLSYDLSKSLLSKTKVLSQARIYVSANNLFYITKFSGPSPEPPIDPGTGAINGIYQGTYPTPKSFMVGAQITF</sequence>
<comment type="caution">
    <text evidence="3">The sequence shown here is derived from an EMBL/GenBank/DDBJ whole genome shotgun (WGS) entry which is preliminary data.</text>
</comment>
<keyword evidence="1" id="KW-0813">Transport</keyword>
<protein>
    <submittedName>
        <fullName evidence="3">SusC/RagA family TonB-linked outer membrane protein</fullName>
    </submittedName>
</protein>
<dbReference type="GO" id="GO:0009279">
    <property type="term" value="C:cell outer membrane"/>
    <property type="evidence" value="ECO:0007669"/>
    <property type="project" value="UniProtKB-SubCell"/>
</dbReference>
<organism evidence="3 4">
    <name type="scientific">Pinibacter aurantiacus</name>
    <dbReference type="NCBI Taxonomy" id="2851599"/>
    <lineage>
        <taxon>Bacteria</taxon>
        <taxon>Pseudomonadati</taxon>
        <taxon>Bacteroidota</taxon>
        <taxon>Chitinophagia</taxon>
        <taxon>Chitinophagales</taxon>
        <taxon>Chitinophagaceae</taxon>
        <taxon>Pinibacter</taxon>
    </lineage>
</organism>
<dbReference type="RefSeq" id="WP_217789484.1">
    <property type="nucleotide sequence ID" value="NZ_JAHSPG010000001.1"/>
</dbReference>
<keyword evidence="1" id="KW-1134">Transmembrane beta strand</keyword>
<keyword evidence="1" id="KW-0812">Transmembrane</keyword>